<keyword evidence="10" id="KW-1185">Reference proteome</keyword>
<dbReference type="GO" id="GO:0006412">
    <property type="term" value="P:translation"/>
    <property type="evidence" value="ECO:0007669"/>
    <property type="project" value="InterPro"/>
</dbReference>
<dbReference type="InterPro" id="IPR050437">
    <property type="entry name" value="Ribos_protein_bS1-like"/>
</dbReference>
<dbReference type="CDD" id="cd04465">
    <property type="entry name" value="S1_RPS1_repeat_ec2_hs2"/>
    <property type="match status" value="1"/>
</dbReference>
<dbReference type="PRINTS" id="PR00681">
    <property type="entry name" value="RIBOSOMALS1"/>
</dbReference>
<evidence type="ECO:0000256" key="5">
    <source>
        <dbReference type="ARBA" id="ARBA00023274"/>
    </source>
</evidence>
<dbReference type="NCBIfam" id="TIGR00717">
    <property type="entry name" value="rpsA"/>
    <property type="match status" value="1"/>
</dbReference>
<sequence length="570" mass="62680">MALAAQTPADHFAGEDFAALLDETLGQDSGFEGSVVKGRIVRLTDDYAIVDVGLKSEGRVSLREFGPPGMPPEVKPGDYVELYIERYEDRDGSIVLSREKARREEAWTNLEKAFEANQRVNGTIYGRVKGGFTVDLGGAMAFLPGSQVDIRPVRDVTPLMGIPQPFQILKMDRARGNIVVSRRAVLEETRAEQRSELIQGLKEGMILDGVVKNITDYGAFVDLGGVDGLLHVTDIAWKRINHPSEALQIGQPVRVQVIRFNPDTQRISLGMKQLEADPWENVALKYPAGARFTGRVTNITDYGAFVELEPGVEGLVHVSEMSWTKKNVHPGKIVATSQEVDVMVLDVDSGKRRISLGLKQVQRNPWEQFAEEHKVGSVVEGEIRNITEFGLFVGLSADIDGMVHMSDLSWDEAGEEAMKNYEKGQIVKAKVLDVDVEKERISLGIKQLQEDPAADVLSHVQKGTIVTCVVTGIQTNGVEVKVDDVLTGFIRRAELARDKAEQRPERFAVGEKVDAKIVSVDRAARKLALTIRGREADEDKQAINEYGSSDSGASLGDILGAAIRRRNTDA</sequence>
<dbReference type="InterPro" id="IPR012340">
    <property type="entry name" value="NA-bd_OB-fold"/>
</dbReference>
<dbReference type="PROSITE" id="PS50126">
    <property type="entry name" value="S1"/>
    <property type="match status" value="6"/>
</dbReference>
<evidence type="ECO:0000256" key="6">
    <source>
        <dbReference type="ARBA" id="ARBA00025604"/>
    </source>
</evidence>
<dbReference type="FunFam" id="2.40.50.140:FF:000011">
    <property type="entry name" value="30S ribosomal protein S1"/>
    <property type="match status" value="1"/>
</dbReference>
<protein>
    <recommendedName>
        <fullName evidence="7">30S ribosomal protein S1</fullName>
    </recommendedName>
</protein>
<feature type="domain" description="S1 motif" evidence="8">
    <location>
        <begin position="117"/>
        <end position="183"/>
    </location>
</feature>
<reference evidence="9 10" key="1">
    <citation type="submission" date="2019-07" db="EMBL/GenBank/DDBJ databases">
        <title>Whole genome shotgun sequence of Acetobacter oeni NBRC 105207.</title>
        <authorList>
            <person name="Hosoyama A."/>
            <person name="Uohara A."/>
            <person name="Ohji S."/>
            <person name="Ichikawa N."/>
        </authorList>
    </citation>
    <scope>NUCLEOTIDE SEQUENCE [LARGE SCALE GENOMIC DNA]</scope>
    <source>
        <strain evidence="9 10">NBRC 105207</strain>
    </source>
</reference>
<dbReference type="InterPro" id="IPR000110">
    <property type="entry name" value="Ribosomal_bS1"/>
</dbReference>
<evidence type="ECO:0000313" key="9">
    <source>
        <dbReference type="EMBL" id="GEN65019.1"/>
    </source>
</evidence>
<keyword evidence="2" id="KW-0677">Repeat</keyword>
<feature type="domain" description="S1 motif" evidence="8">
    <location>
        <begin position="463"/>
        <end position="532"/>
    </location>
</feature>
<evidence type="ECO:0000256" key="3">
    <source>
        <dbReference type="ARBA" id="ARBA00022884"/>
    </source>
</evidence>
<dbReference type="SUPFAM" id="SSF50249">
    <property type="entry name" value="Nucleic acid-binding proteins"/>
    <property type="match status" value="6"/>
</dbReference>
<dbReference type="GO" id="GO:0003729">
    <property type="term" value="F:mRNA binding"/>
    <property type="evidence" value="ECO:0007669"/>
    <property type="project" value="TreeGrafter"/>
</dbReference>
<evidence type="ECO:0000256" key="7">
    <source>
        <dbReference type="PIRNR" id="PIRNR002111"/>
    </source>
</evidence>
<dbReference type="PANTHER" id="PTHR10724">
    <property type="entry name" value="30S RIBOSOMAL PROTEIN S1"/>
    <property type="match status" value="1"/>
</dbReference>
<evidence type="ECO:0000256" key="4">
    <source>
        <dbReference type="ARBA" id="ARBA00022980"/>
    </source>
</evidence>
<proteinExistence type="inferred from homology"/>
<dbReference type="InterPro" id="IPR035104">
    <property type="entry name" value="Ribosomal_protein_S1-like"/>
</dbReference>
<keyword evidence="5 7" id="KW-0687">Ribonucleoprotein</keyword>
<gene>
    <name evidence="9" type="ORF">AOE01nite_32430</name>
</gene>
<dbReference type="PIRSF" id="PIRSF002111">
    <property type="entry name" value="RpsA"/>
    <property type="match status" value="1"/>
</dbReference>
<name>A0A511XQ35_9PROT</name>
<dbReference type="Gene3D" id="2.40.50.140">
    <property type="entry name" value="Nucleic acid-binding proteins"/>
    <property type="match status" value="5"/>
</dbReference>
<dbReference type="NCBIfam" id="NF004955">
    <property type="entry name" value="PRK06299.1-5"/>
    <property type="match status" value="1"/>
</dbReference>
<dbReference type="CDD" id="cd05691">
    <property type="entry name" value="S1_RPS1_repeat_ec6"/>
    <property type="match status" value="1"/>
</dbReference>
<dbReference type="OrthoDB" id="9804077at2"/>
<dbReference type="CDD" id="cd05687">
    <property type="entry name" value="S1_RPS1_repeat_ec1_hs1"/>
    <property type="match status" value="1"/>
</dbReference>
<dbReference type="CDD" id="cd05688">
    <property type="entry name" value="S1_RPS1_repeat_ec3"/>
    <property type="match status" value="1"/>
</dbReference>
<evidence type="ECO:0000259" key="8">
    <source>
        <dbReference type="PROSITE" id="PS50126"/>
    </source>
</evidence>
<feature type="domain" description="S1 motif" evidence="8">
    <location>
        <begin position="376"/>
        <end position="446"/>
    </location>
</feature>
<dbReference type="InterPro" id="IPR003029">
    <property type="entry name" value="S1_domain"/>
</dbReference>
<dbReference type="AlphaFoldDB" id="A0A511XQ35"/>
<dbReference type="Proteomes" id="UP000321746">
    <property type="component" value="Unassembled WGS sequence"/>
</dbReference>
<dbReference type="NCBIfam" id="NF004952">
    <property type="entry name" value="PRK06299.1-2"/>
    <property type="match status" value="1"/>
</dbReference>
<keyword evidence="3 7" id="KW-0694">RNA-binding</keyword>
<organism evidence="9 10">
    <name type="scientific">Acetobacter oeni</name>
    <dbReference type="NCBI Taxonomy" id="304077"/>
    <lineage>
        <taxon>Bacteria</taxon>
        <taxon>Pseudomonadati</taxon>
        <taxon>Pseudomonadota</taxon>
        <taxon>Alphaproteobacteria</taxon>
        <taxon>Acetobacterales</taxon>
        <taxon>Acetobacteraceae</taxon>
        <taxon>Acetobacter</taxon>
    </lineage>
</organism>
<comment type="similarity">
    <text evidence="1 7">Belongs to the bacterial ribosomal protein bS1 family.</text>
</comment>
<comment type="function">
    <text evidence="6 7">Binds mRNA; thus facilitating recognition of the initiation point. It is needed to translate mRNA with a short Shine-Dalgarno (SD) purine-rich sequence.</text>
</comment>
<evidence type="ECO:0000313" key="10">
    <source>
        <dbReference type="Proteomes" id="UP000321746"/>
    </source>
</evidence>
<feature type="domain" description="S1 motif" evidence="8">
    <location>
        <begin position="204"/>
        <end position="272"/>
    </location>
</feature>
<dbReference type="Pfam" id="PF00575">
    <property type="entry name" value="S1"/>
    <property type="match status" value="6"/>
</dbReference>
<accession>A0A511XQ35</accession>
<evidence type="ECO:0000256" key="2">
    <source>
        <dbReference type="ARBA" id="ARBA00022737"/>
    </source>
</evidence>
<keyword evidence="4 7" id="KW-0689">Ribosomal protein</keyword>
<comment type="caution">
    <text evidence="9">The sequence shown here is derived from an EMBL/GenBank/DDBJ whole genome shotgun (WGS) entry which is preliminary data.</text>
</comment>
<dbReference type="GO" id="GO:0022627">
    <property type="term" value="C:cytosolic small ribosomal subunit"/>
    <property type="evidence" value="ECO:0007669"/>
    <property type="project" value="TreeGrafter"/>
</dbReference>
<dbReference type="FunFam" id="2.40.50.140:FF:000018">
    <property type="entry name" value="30S ribosomal protein S1"/>
    <property type="match status" value="1"/>
</dbReference>
<dbReference type="FunFam" id="2.40.50.140:FF:000103">
    <property type="entry name" value="protein RRP5 homolog"/>
    <property type="match status" value="1"/>
</dbReference>
<feature type="domain" description="S1 motif" evidence="8">
    <location>
        <begin position="33"/>
        <end position="99"/>
    </location>
</feature>
<feature type="domain" description="S1 motif" evidence="8">
    <location>
        <begin position="289"/>
        <end position="359"/>
    </location>
</feature>
<dbReference type="SMART" id="SM00316">
    <property type="entry name" value="S1"/>
    <property type="match status" value="6"/>
</dbReference>
<dbReference type="RefSeq" id="WP_146892490.1">
    <property type="nucleotide sequence ID" value="NZ_BJYG01000066.1"/>
</dbReference>
<evidence type="ECO:0000256" key="1">
    <source>
        <dbReference type="ARBA" id="ARBA00006767"/>
    </source>
</evidence>
<dbReference type="GO" id="GO:0003735">
    <property type="term" value="F:structural constituent of ribosome"/>
    <property type="evidence" value="ECO:0007669"/>
    <property type="project" value="InterPro"/>
</dbReference>
<dbReference type="EMBL" id="BJYG01000066">
    <property type="protein sequence ID" value="GEN65019.1"/>
    <property type="molecule type" value="Genomic_DNA"/>
</dbReference>
<dbReference type="PANTHER" id="PTHR10724:SF7">
    <property type="entry name" value="SMALL RIBOSOMAL SUBUNIT PROTEIN BS1C"/>
    <property type="match status" value="1"/>
</dbReference>